<evidence type="ECO:0000256" key="11">
    <source>
        <dbReference type="ARBA" id="ARBA00023136"/>
    </source>
</evidence>
<evidence type="ECO:0000256" key="16">
    <source>
        <dbReference type="SAM" id="SignalP"/>
    </source>
</evidence>
<comment type="similarity">
    <text evidence="2 14 15">Belongs to the TonB-dependent receptor family.</text>
</comment>
<dbReference type="PANTHER" id="PTHR32552">
    <property type="entry name" value="FERRICHROME IRON RECEPTOR-RELATED"/>
    <property type="match status" value="1"/>
</dbReference>
<dbReference type="RefSeq" id="WP_046991920.1">
    <property type="nucleotide sequence ID" value="NZ_JAIS01000086.1"/>
</dbReference>
<evidence type="ECO:0000256" key="2">
    <source>
        <dbReference type="ARBA" id="ARBA00009810"/>
    </source>
</evidence>
<evidence type="ECO:0000256" key="13">
    <source>
        <dbReference type="ARBA" id="ARBA00023237"/>
    </source>
</evidence>
<dbReference type="GO" id="GO:0009279">
    <property type="term" value="C:cell outer membrane"/>
    <property type="evidence" value="ECO:0007669"/>
    <property type="project" value="UniProtKB-SubCell"/>
</dbReference>
<keyword evidence="13 14" id="KW-0998">Cell outer membrane</keyword>
<evidence type="ECO:0000313" key="19">
    <source>
        <dbReference type="Proteomes" id="UP000035526"/>
    </source>
</evidence>
<evidence type="ECO:0000256" key="15">
    <source>
        <dbReference type="RuleBase" id="RU003357"/>
    </source>
</evidence>
<evidence type="ECO:0000256" key="10">
    <source>
        <dbReference type="ARBA" id="ARBA00023077"/>
    </source>
</evidence>
<keyword evidence="9" id="KW-0406">Ion transport</keyword>
<dbReference type="CDD" id="cd01347">
    <property type="entry name" value="ligand_gated_channel"/>
    <property type="match status" value="1"/>
</dbReference>
<dbReference type="InterPro" id="IPR012910">
    <property type="entry name" value="Plug_dom"/>
</dbReference>
<dbReference type="InterPro" id="IPR010105">
    <property type="entry name" value="TonB_sidphr_rcpt"/>
</dbReference>
<evidence type="ECO:0000256" key="9">
    <source>
        <dbReference type="ARBA" id="ARBA00023065"/>
    </source>
</evidence>
<feature type="domain" description="Secretin/TonB short N-terminal" evidence="17">
    <location>
        <begin position="47"/>
        <end position="97"/>
    </location>
</feature>
<feature type="signal peptide" evidence="16">
    <location>
        <begin position="1"/>
        <end position="23"/>
    </location>
</feature>
<evidence type="ECO:0000256" key="12">
    <source>
        <dbReference type="ARBA" id="ARBA00023170"/>
    </source>
</evidence>
<evidence type="ECO:0000256" key="14">
    <source>
        <dbReference type="PROSITE-ProRule" id="PRU01360"/>
    </source>
</evidence>
<dbReference type="InterPro" id="IPR010917">
    <property type="entry name" value="TonB_rcpt_CS"/>
</dbReference>
<dbReference type="Gene3D" id="2.170.130.10">
    <property type="entry name" value="TonB-dependent receptor, plug domain"/>
    <property type="match status" value="1"/>
</dbReference>
<evidence type="ECO:0000256" key="1">
    <source>
        <dbReference type="ARBA" id="ARBA00004571"/>
    </source>
</evidence>
<feature type="chain" id="PRO_5032719815" evidence="16">
    <location>
        <begin position="24"/>
        <end position="776"/>
    </location>
</feature>
<dbReference type="Gene3D" id="3.55.50.30">
    <property type="match status" value="1"/>
</dbReference>
<dbReference type="SUPFAM" id="SSF56935">
    <property type="entry name" value="Porins"/>
    <property type="match status" value="1"/>
</dbReference>
<keyword evidence="5" id="KW-0410">Iron transport</keyword>
<protein>
    <submittedName>
        <fullName evidence="18">TonB-denpendent receptor</fullName>
    </submittedName>
</protein>
<evidence type="ECO:0000256" key="3">
    <source>
        <dbReference type="ARBA" id="ARBA00022448"/>
    </source>
</evidence>
<dbReference type="SMART" id="SM00965">
    <property type="entry name" value="STN"/>
    <property type="match status" value="1"/>
</dbReference>
<dbReference type="AlphaFoldDB" id="A0A837J4L1"/>
<evidence type="ECO:0000256" key="7">
    <source>
        <dbReference type="ARBA" id="ARBA00022729"/>
    </source>
</evidence>
<dbReference type="Pfam" id="PF00593">
    <property type="entry name" value="TonB_dep_Rec_b-barrel"/>
    <property type="match status" value="1"/>
</dbReference>
<evidence type="ECO:0000256" key="8">
    <source>
        <dbReference type="ARBA" id="ARBA00023004"/>
    </source>
</evidence>
<organism evidence="18 19">
    <name type="scientific">Aliarcobacter butzleri L351</name>
    <dbReference type="NCBI Taxonomy" id="1447259"/>
    <lineage>
        <taxon>Bacteria</taxon>
        <taxon>Pseudomonadati</taxon>
        <taxon>Campylobacterota</taxon>
        <taxon>Epsilonproteobacteria</taxon>
        <taxon>Campylobacterales</taxon>
        <taxon>Arcobacteraceae</taxon>
        <taxon>Aliarcobacter</taxon>
    </lineage>
</organism>
<accession>A0A837J4L1</accession>
<keyword evidence="7 16" id="KW-0732">Signal</keyword>
<gene>
    <name evidence="18" type="ORF">AF76_07815</name>
</gene>
<dbReference type="Pfam" id="PF07715">
    <property type="entry name" value="Plug"/>
    <property type="match status" value="1"/>
</dbReference>
<dbReference type="Pfam" id="PF07660">
    <property type="entry name" value="STN"/>
    <property type="match status" value="1"/>
</dbReference>
<dbReference type="GO" id="GO:0015891">
    <property type="term" value="P:siderophore transport"/>
    <property type="evidence" value="ECO:0007669"/>
    <property type="project" value="InterPro"/>
</dbReference>
<dbReference type="PROSITE" id="PS01156">
    <property type="entry name" value="TONB_DEPENDENT_REC_2"/>
    <property type="match status" value="1"/>
</dbReference>
<keyword evidence="10 15" id="KW-0798">TonB box</keyword>
<keyword evidence="3 14" id="KW-0813">Transport</keyword>
<dbReference type="PROSITE" id="PS52016">
    <property type="entry name" value="TONB_DEPENDENT_REC_3"/>
    <property type="match status" value="1"/>
</dbReference>
<dbReference type="NCBIfam" id="TIGR01783">
    <property type="entry name" value="TonB-siderophor"/>
    <property type="match status" value="1"/>
</dbReference>
<evidence type="ECO:0000256" key="6">
    <source>
        <dbReference type="ARBA" id="ARBA00022692"/>
    </source>
</evidence>
<name>A0A837J4L1_9BACT</name>
<keyword evidence="11 14" id="KW-0472">Membrane</keyword>
<dbReference type="InterPro" id="IPR036942">
    <property type="entry name" value="Beta-barrel_TonB_sf"/>
</dbReference>
<keyword evidence="4 14" id="KW-1134">Transmembrane beta strand</keyword>
<dbReference type="GO" id="GO:0038023">
    <property type="term" value="F:signaling receptor activity"/>
    <property type="evidence" value="ECO:0007669"/>
    <property type="project" value="InterPro"/>
</dbReference>
<dbReference type="GO" id="GO:0015344">
    <property type="term" value="F:siderophore uptake transmembrane transporter activity"/>
    <property type="evidence" value="ECO:0007669"/>
    <property type="project" value="TreeGrafter"/>
</dbReference>
<dbReference type="InterPro" id="IPR000531">
    <property type="entry name" value="Beta-barrel_TonB"/>
</dbReference>
<dbReference type="PANTHER" id="PTHR32552:SF82">
    <property type="entry name" value="FCUA PROTEIN"/>
    <property type="match status" value="1"/>
</dbReference>
<comment type="caution">
    <text evidence="18">The sequence shown here is derived from an EMBL/GenBank/DDBJ whole genome shotgun (WGS) entry which is preliminary data.</text>
</comment>
<dbReference type="InterPro" id="IPR011662">
    <property type="entry name" value="Secretin/TonB_short_N"/>
</dbReference>
<comment type="subcellular location">
    <subcellularLocation>
        <location evidence="1 14">Cell outer membrane</location>
        <topology evidence="1 14">Multi-pass membrane protein</topology>
    </subcellularLocation>
</comment>
<dbReference type="Proteomes" id="UP000035526">
    <property type="component" value="Unassembled WGS sequence"/>
</dbReference>
<evidence type="ECO:0000259" key="17">
    <source>
        <dbReference type="SMART" id="SM00965"/>
    </source>
</evidence>
<evidence type="ECO:0000256" key="4">
    <source>
        <dbReference type="ARBA" id="ARBA00022452"/>
    </source>
</evidence>
<dbReference type="EMBL" id="JAIS01000086">
    <property type="protein sequence ID" value="KLE00408.1"/>
    <property type="molecule type" value="Genomic_DNA"/>
</dbReference>
<reference evidence="18 19" key="1">
    <citation type="submission" date="2014-01" db="EMBL/GenBank/DDBJ databases">
        <title>Development of a Comparative Genomic Fingerprinting Assay for High Resolution Genotyping of Arcobacter butzleri.</title>
        <authorList>
            <person name="Webb A.L."/>
            <person name="Inglis G.D."/>
            <person name="Kruczkiewicz P."/>
            <person name="Selinger L.B."/>
            <person name="Taboada E.N."/>
        </authorList>
    </citation>
    <scope>NUCLEOTIDE SEQUENCE [LARGE SCALE GENOMIC DNA]</scope>
    <source>
        <strain evidence="18 19">L351</strain>
    </source>
</reference>
<dbReference type="InterPro" id="IPR037066">
    <property type="entry name" value="Plug_dom_sf"/>
</dbReference>
<evidence type="ECO:0000313" key="18">
    <source>
        <dbReference type="EMBL" id="KLE00408.1"/>
    </source>
</evidence>
<sequence length="776" mass="86208">MMHLKAKIITSASAILLCSSLFAQDVYTVKNMSLKQALEKISKESKLAYIVDESLISGKTAPNIENVQGLKNALNQVLNGSGLEATIEKGTIIIEKIVGQGTVLETISVNEGYSNGSAENGYVTKEISGVGIWDKRTLQDTPYQMSVISQDMLENSASGVDQIFKMNPVVQVTRSSTSSHSWNTPEINIRGFSASGNHILDGIPFSWVEGIMPEELERMEVLNGLSGFLYGVGYVGGSTNYVTKKPTLERLTNVTVGTTGNEAAYAHIDLGGKIDEKGKFTYRLNALKQDGETSIKNQNIDRELITGALDWRATDNLILSFDASHKKTRIDKLTASFNSNQSINNLDPKQGYAPDWTYSDASQDRLGFKSLWQINDNVKLRTGYIHLDHENDMNMPYVYDNYDGTYRLNYYRTWPHTSTTQGAYVYTDIDFDTFGVEHTLTIGGSGNKTKSKSIDGAYEWDLVGNYTLNELNNALEPIYRGSSDNKRYVSGRNEKTNLMIGDDIRFNDQWSALVGFNYAKTEEKNYSVNGDRTGGYDADEVTPSVSLIFKPFEDLTTYVTYMESLENGLKVECANCNNNGSVLDPYVSKQYEAGAKYSVSENLLLSSALFRIEKANRYDKDLPNGMQEVTQDGLEIHEGLELTATGKVTDNLTIVGGGTIMNLEIDKAASNEGKKPADTASKMAKLYAEYDIFAVKGLTLTGGAYYTGESYRDAQNTDIIPSYTVYDGGLRYKTKLDKYPTTFIMNVTNLTDKKYWRSSTSFGEPRNLAFSMKMEF</sequence>
<keyword evidence="6 14" id="KW-0812">Transmembrane</keyword>
<keyword evidence="8" id="KW-0408">Iron</keyword>
<dbReference type="InterPro" id="IPR039426">
    <property type="entry name" value="TonB-dep_rcpt-like"/>
</dbReference>
<evidence type="ECO:0000256" key="5">
    <source>
        <dbReference type="ARBA" id="ARBA00022496"/>
    </source>
</evidence>
<dbReference type="Gene3D" id="2.40.170.20">
    <property type="entry name" value="TonB-dependent receptor, beta-barrel domain"/>
    <property type="match status" value="1"/>
</dbReference>
<keyword evidence="12 18" id="KW-0675">Receptor</keyword>
<proteinExistence type="inferred from homology"/>